<keyword evidence="2" id="KW-0520">NAD</keyword>
<accession>A0ABS5BLU3</accession>
<feature type="transmembrane region" description="Helical" evidence="2">
    <location>
        <begin position="159"/>
        <end position="177"/>
    </location>
</feature>
<comment type="subcellular location">
    <subcellularLocation>
        <location evidence="2">Cell membrane</location>
        <topology evidence="2">Multi-pass membrane protein</topology>
    </subcellularLocation>
</comment>
<dbReference type="RefSeq" id="WP_210652413.1">
    <property type="nucleotide sequence ID" value="NZ_JAGKQQ010000001.1"/>
</dbReference>
<gene>
    <name evidence="3" type="ORF">J8F10_03065</name>
</gene>
<evidence type="ECO:0000256" key="2">
    <source>
        <dbReference type="RuleBase" id="RU004429"/>
    </source>
</evidence>
<dbReference type="PANTHER" id="PTHR33269">
    <property type="entry name" value="NADH-UBIQUINONE OXIDOREDUCTASE CHAIN 6"/>
    <property type="match status" value="1"/>
</dbReference>
<keyword evidence="3" id="KW-0614">Plasmid</keyword>
<comment type="caution">
    <text evidence="2">Lacks conserved residue(s) required for the propagation of feature annotation.</text>
</comment>
<evidence type="ECO:0000256" key="1">
    <source>
        <dbReference type="ARBA" id="ARBA00005698"/>
    </source>
</evidence>
<feature type="transmembrane region" description="Helical" evidence="2">
    <location>
        <begin position="97"/>
        <end position="119"/>
    </location>
</feature>
<sequence length="410" mass="42984">MNLFALSPTQEAGGQIALAAVLGAVGFFFLLPRPRGRFVPGGIAALVASAAVFGAWVCTTFGRPLPDIIGTALFGLFSTGALVFGAVLVAQKNPARGAIAFAFVVLSTCGLFLLLAAPFLMAATIIIYAGAIIVTFLFVLMLSHADGASNENDRSREPLYGAFAGFAFVGLVLFTLYQTAQTSRAADTSAPGAQTHLLAQVVTAEERTSLAGIATRLEDAEKLLDGDASTHTARAERLVAFEDAYRPIKNDLAQVVGGAYSRDSAPVRDFSELDAIADQHTNGSIHARLVRLSGHPNGDGASLFREDEQARAGVKRAAGVRETSAKTFKTVRQLMNNEKPDPAAAKAAVRELRDEVVLLRGSGDLPASNVRGLGFVLYSEHLLAIELAGTLLLVAVIGAVAVTHRKGGAK</sequence>
<keyword evidence="3" id="KW-0560">Oxidoreductase</keyword>
<dbReference type="Proteomes" id="UP000676565">
    <property type="component" value="Unassembled WGS sequence"/>
</dbReference>
<keyword evidence="2" id="KW-0874">Quinone</keyword>
<dbReference type="EC" id="7.1.1.-" evidence="2"/>
<proteinExistence type="inferred from homology"/>
<feature type="transmembrane region" description="Helical" evidence="2">
    <location>
        <begin position="68"/>
        <end position="90"/>
    </location>
</feature>
<organism evidence="3 4">
    <name type="scientific">Gemmata palustris</name>
    <dbReference type="NCBI Taxonomy" id="2822762"/>
    <lineage>
        <taxon>Bacteria</taxon>
        <taxon>Pseudomonadati</taxon>
        <taxon>Planctomycetota</taxon>
        <taxon>Planctomycetia</taxon>
        <taxon>Gemmatales</taxon>
        <taxon>Gemmataceae</taxon>
        <taxon>Gemmata</taxon>
    </lineage>
</organism>
<feature type="transmembrane region" description="Helical" evidence="2">
    <location>
        <begin position="43"/>
        <end position="62"/>
    </location>
</feature>
<reference evidence="3 4" key="1">
    <citation type="submission" date="2021-04" db="EMBL/GenBank/DDBJ databases">
        <authorList>
            <person name="Ivanova A."/>
        </authorList>
    </citation>
    <scope>NUCLEOTIDE SEQUENCE [LARGE SCALE GENOMIC DNA]</scope>
    <source>
        <strain evidence="3 4">G18</strain>
    </source>
</reference>
<dbReference type="InterPro" id="IPR042106">
    <property type="entry name" value="Nuo/plastoQ_OxRdtase_6_NuoJ"/>
</dbReference>
<comment type="caution">
    <text evidence="3">The sequence shown here is derived from an EMBL/GenBank/DDBJ whole genome shotgun (WGS) entry which is preliminary data.</text>
</comment>
<keyword evidence="4" id="KW-1185">Reference proteome</keyword>
<keyword evidence="2" id="KW-0812">Transmembrane</keyword>
<keyword evidence="2" id="KW-1133">Transmembrane helix</keyword>
<comment type="function">
    <text evidence="2">NDH-1 shuttles electrons from NADH, via FMN and iron-sulfur (Fe-S) centers, to quinones in the respiratory chain. Couples the redox reaction to proton translocation (for every two electrons transferred, four hydrogen ions are translocated across the cytoplasmic membrane), and thus conserves the redox energy in a proton gradient.</text>
</comment>
<keyword evidence="2" id="KW-1003">Cell membrane</keyword>
<feature type="transmembrane region" description="Helical" evidence="2">
    <location>
        <begin position="125"/>
        <end position="147"/>
    </location>
</feature>
<dbReference type="GO" id="GO:0016491">
    <property type="term" value="F:oxidoreductase activity"/>
    <property type="evidence" value="ECO:0007669"/>
    <property type="project" value="UniProtKB-KW"/>
</dbReference>
<evidence type="ECO:0000313" key="4">
    <source>
        <dbReference type="Proteomes" id="UP000676565"/>
    </source>
</evidence>
<comment type="catalytic activity">
    <reaction evidence="2">
        <text>a quinone + NADH + 5 H(+)(in) = a quinol + NAD(+) + 4 H(+)(out)</text>
        <dbReference type="Rhea" id="RHEA:57888"/>
        <dbReference type="ChEBI" id="CHEBI:15378"/>
        <dbReference type="ChEBI" id="CHEBI:24646"/>
        <dbReference type="ChEBI" id="CHEBI:57540"/>
        <dbReference type="ChEBI" id="CHEBI:57945"/>
        <dbReference type="ChEBI" id="CHEBI:132124"/>
    </reaction>
</comment>
<dbReference type="Pfam" id="PF00499">
    <property type="entry name" value="Oxidored_q3"/>
    <property type="match status" value="1"/>
</dbReference>
<comment type="similarity">
    <text evidence="1 2">Belongs to the complex I subunit 6 family.</text>
</comment>
<feature type="transmembrane region" description="Helical" evidence="2">
    <location>
        <begin position="12"/>
        <end position="31"/>
    </location>
</feature>
<dbReference type="InterPro" id="IPR001457">
    <property type="entry name" value="NADH_UbQ/plastoQ_OxRdtase_su6"/>
</dbReference>
<protein>
    <recommendedName>
        <fullName evidence="2">NADH-quinone oxidoreductase subunit J</fullName>
        <ecNumber evidence="2">7.1.1.-</ecNumber>
    </recommendedName>
</protein>
<dbReference type="Gene3D" id="1.20.120.1200">
    <property type="entry name" value="NADH-ubiquinone/plastoquinone oxidoreductase chain 6, subunit NuoJ"/>
    <property type="match status" value="2"/>
</dbReference>
<feature type="transmembrane region" description="Helical" evidence="2">
    <location>
        <begin position="382"/>
        <end position="402"/>
    </location>
</feature>
<dbReference type="PANTHER" id="PTHR33269:SF17">
    <property type="entry name" value="NADH-UBIQUINONE OXIDOREDUCTASE CHAIN 6"/>
    <property type="match status" value="1"/>
</dbReference>
<evidence type="ECO:0000313" key="3">
    <source>
        <dbReference type="EMBL" id="MBP3954275.1"/>
    </source>
</evidence>
<dbReference type="EMBL" id="JAGKQQ010000001">
    <property type="protein sequence ID" value="MBP3954275.1"/>
    <property type="molecule type" value="Genomic_DNA"/>
</dbReference>
<keyword evidence="2" id="KW-0472">Membrane</keyword>
<name>A0ABS5BLU3_9BACT</name>